<keyword evidence="2" id="KW-1185">Reference proteome</keyword>
<comment type="caution">
    <text evidence="1">The sequence shown here is derived from an EMBL/GenBank/DDBJ whole genome shotgun (WGS) entry which is preliminary data.</text>
</comment>
<reference evidence="1 2" key="1">
    <citation type="journal article" date="2023" name="Plants (Basel)">
        <title>Bridging the Gap: Combining Genomics and Transcriptomics Approaches to Understand Stylosanthes scabra, an Orphan Legume from the Brazilian Caatinga.</title>
        <authorList>
            <person name="Ferreira-Neto J.R.C."/>
            <person name="da Silva M.D."/>
            <person name="Binneck E."/>
            <person name="de Melo N.F."/>
            <person name="da Silva R.H."/>
            <person name="de Melo A.L.T.M."/>
            <person name="Pandolfi V."/>
            <person name="Bustamante F.O."/>
            <person name="Brasileiro-Vidal A.C."/>
            <person name="Benko-Iseppon A.M."/>
        </authorList>
    </citation>
    <scope>NUCLEOTIDE SEQUENCE [LARGE SCALE GENOMIC DNA]</scope>
    <source>
        <tissue evidence="1">Leaves</tissue>
    </source>
</reference>
<organism evidence="1 2">
    <name type="scientific">Stylosanthes scabra</name>
    <dbReference type="NCBI Taxonomy" id="79078"/>
    <lineage>
        <taxon>Eukaryota</taxon>
        <taxon>Viridiplantae</taxon>
        <taxon>Streptophyta</taxon>
        <taxon>Embryophyta</taxon>
        <taxon>Tracheophyta</taxon>
        <taxon>Spermatophyta</taxon>
        <taxon>Magnoliopsida</taxon>
        <taxon>eudicotyledons</taxon>
        <taxon>Gunneridae</taxon>
        <taxon>Pentapetalae</taxon>
        <taxon>rosids</taxon>
        <taxon>fabids</taxon>
        <taxon>Fabales</taxon>
        <taxon>Fabaceae</taxon>
        <taxon>Papilionoideae</taxon>
        <taxon>50 kb inversion clade</taxon>
        <taxon>dalbergioids sensu lato</taxon>
        <taxon>Dalbergieae</taxon>
        <taxon>Pterocarpus clade</taxon>
        <taxon>Stylosanthes</taxon>
    </lineage>
</organism>
<protein>
    <submittedName>
        <fullName evidence="1">Uncharacterized protein</fullName>
    </submittedName>
</protein>
<sequence>MKLRTTEEHGRPKRGIRSEYGKLKTIRRKAKRKGRKGPFTFARYDAVGGAIRFVKRLNEVVWDGKSDAEAEGTLVGSGRINFKDLGLHKYIITLESVLVRDKALLSPILRSLFDELKPH</sequence>
<evidence type="ECO:0000313" key="1">
    <source>
        <dbReference type="EMBL" id="MED6134326.1"/>
    </source>
</evidence>
<dbReference type="Proteomes" id="UP001341840">
    <property type="component" value="Unassembled WGS sequence"/>
</dbReference>
<gene>
    <name evidence="1" type="ORF">PIB30_036080</name>
</gene>
<name>A0ABU6SDH8_9FABA</name>
<evidence type="ECO:0000313" key="2">
    <source>
        <dbReference type="Proteomes" id="UP001341840"/>
    </source>
</evidence>
<proteinExistence type="predicted"/>
<accession>A0ABU6SDH8</accession>
<dbReference type="EMBL" id="JASCZI010060590">
    <property type="protein sequence ID" value="MED6134326.1"/>
    <property type="molecule type" value="Genomic_DNA"/>
</dbReference>